<dbReference type="InterPro" id="IPR015797">
    <property type="entry name" value="NUDIX_hydrolase-like_dom_sf"/>
</dbReference>
<comment type="cofactor">
    <cofactor evidence="1">
        <name>Mg(2+)</name>
        <dbReference type="ChEBI" id="CHEBI:18420"/>
    </cofactor>
</comment>
<comment type="caution">
    <text evidence="9">The sequence shown here is derived from an EMBL/GenBank/DDBJ whole genome shotgun (WGS) entry which is preliminary data.</text>
</comment>
<dbReference type="PROSITE" id="PS51462">
    <property type="entry name" value="NUDIX"/>
    <property type="match status" value="1"/>
</dbReference>
<evidence type="ECO:0000256" key="3">
    <source>
        <dbReference type="ARBA" id="ARBA00009595"/>
    </source>
</evidence>
<protein>
    <submittedName>
        <fullName evidence="9">Phosphatase</fullName>
    </submittedName>
</protein>
<evidence type="ECO:0000313" key="9">
    <source>
        <dbReference type="EMBL" id="GGX43544.1"/>
    </source>
</evidence>
<evidence type="ECO:0000256" key="6">
    <source>
        <dbReference type="ARBA" id="ARBA00022842"/>
    </source>
</evidence>
<feature type="domain" description="Nudix hydrolase" evidence="8">
    <location>
        <begin position="38"/>
        <end position="159"/>
    </location>
</feature>
<evidence type="ECO:0000256" key="4">
    <source>
        <dbReference type="ARBA" id="ARBA00022723"/>
    </source>
</evidence>
<reference evidence="10" key="1">
    <citation type="journal article" date="2019" name="Int. J. Syst. Evol. Microbiol.">
        <title>The Global Catalogue of Microorganisms (GCM) 10K type strain sequencing project: providing services to taxonomists for standard genome sequencing and annotation.</title>
        <authorList>
            <consortium name="The Broad Institute Genomics Platform"/>
            <consortium name="The Broad Institute Genome Sequencing Center for Infectious Disease"/>
            <person name="Wu L."/>
            <person name="Ma J."/>
        </authorList>
    </citation>
    <scope>NUCLEOTIDE SEQUENCE [LARGE SCALE GENOMIC DNA]</scope>
    <source>
        <strain evidence="10">KCTC 23917</strain>
    </source>
</reference>
<evidence type="ECO:0000313" key="10">
    <source>
        <dbReference type="Proteomes" id="UP000653343"/>
    </source>
</evidence>
<evidence type="ECO:0000256" key="7">
    <source>
        <dbReference type="ARBA" id="ARBA00023679"/>
    </source>
</evidence>
<dbReference type="Proteomes" id="UP000653343">
    <property type="component" value="Unassembled WGS sequence"/>
</dbReference>
<dbReference type="Gene3D" id="3.90.79.10">
    <property type="entry name" value="Nucleoside Triphosphate Pyrophosphohydrolase"/>
    <property type="match status" value="1"/>
</dbReference>
<name>A0ABQ2XZK7_9BURK</name>
<proteinExistence type="inferred from homology"/>
<sequence>MDLRYCPVCAKELTQRADADDGQKLRQACPDEHWVHWNNPVPVLAAIVEYQDRVLLARNALWPEGHFALIAGFLEQGESPELGIAREVAEETGLQADQVSLVGVYGFERKNQLIIAYHVRASGEVSLSPELAEFKLVKHEEISPWPAGTGPALFDWLRAQGYQPAYSEWGAG</sequence>
<comment type="cofactor">
    <cofactor evidence="2">
        <name>Zn(2+)</name>
        <dbReference type="ChEBI" id="CHEBI:29105"/>
    </cofactor>
</comment>
<dbReference type="SUPFAM" id="SSF55811">
    <property type="entry name" value="Nudix"/>
    <property type="match status" value="1"/>
</dbReference>
<comment type="similarity">
    <text evidence="3">Belongs to the Nudix hydrolase family. NudC subfamily.</text>
</comment>
<keyword evidence="5" id="KW-0378">Hydrolase</keyword>
<dbReference type="PANTHER" id="PTHR42904:SF6">
    <property type="entry name" value="NAD-CAPPED RNA HYDROLASE NUDT12"/>
    <property type="match status" value="1"/>
</dbReference>
<evidence type="ECO:0000256" key="1">
    <source>
        <dbReference type="ARBA" id="ARBA00001946"/>
    </source>
</evidence>
<dbReference type="RefSeq" id="WP_229793146.1">
    <property type="nucleotide sequence ID" value="NZ_BMYU01000005.1"/>
</dbReference>
<gene>
    <name evidence="9" type="ORF">GCM10010946_22570</name>
</gene>
<evidence type="ECO:0000256" key="5">
    <source>
        <dbReference type="ARBA" id="ARBA00022801"/>
    </source>
</evidence>
<evidence type="ECO:0000259" key="8">
    <source>
        <dbReference type="PROSITE" id="PS51462"/>
    </source>
</evidence>
<evidence type="ECO:0000256" key="2">
    <source>
        <dbReference type="ARBA" id="ARBA00001947"/>
    </source>
</evidence>
<keyword evidence="4" id="KW-0479">Metal-binding</keyword>
<comment type="catalytic activity">
    <reaction evidence="7">
        <text>a 5'-end NAD(+)-phospho-ribonucleoside in mRNA + H2O = a 5'-end phospho-adenosine-phospho-ribonucleoside in mRNA + beta-nicotinamide D-ribonucleotide + 2 H(+)</text>
        <dbReference type="Rhea" id="RHEA:60876"/>
        <dbReference type="Rhea" id="RHEA-COMP:15698"/>
        <dbReference type="Rhea" id="RHEA-COMP:15719"/>
        <dbReference type="ChEBI" id="CHEBI:14649"/>
        <dbReference type="ChEBI" id="CHEBI:15377"/>
        <dbReference type="ChEBI" id="CHEBI:15378"/>
        <dbReference type="ChEBI" id="CHEBI:144029"/>
        <dbReference type="ChEBI" id="CHEBI:144051"/>
    </reaction>
    <physiologicalReaction direction="left-to-right" evidence="7">
        <dbReference type="Rhea" id="RHEA:60877"/>
    </physiologicalReaction>
</comment>
<dbReference type="PANTHER" id="PTHR42904">
    <property type="entry name" value="NUDIX HYDROLASE, NUDC SUBFAMILY"/>
    <property type="match status" value="1"/>
</dbReference>
<dbReference type="InterPro" id="IPR050241">
    <property type="entry name" value="NAD-cap_RNA_hydrolase_NudC"/>
</dbReference>
<dbReference type="InterPro" id="IPR000086">
    <property type="entry name" value="NUDIX_hydrolase_dom"/>
</dbReference>
<organism evidence="9 10">
    <name type="scientific">Undibacterium squillarum</name>
    <dbReference type="NCBI Taxonomy" id="1131567"/>
    <lineage>
        <taxon>Bacteria</taxon>
        <taxon>Pseudomonadati</taxon>
        <taxon>Pseudomonadota</taxon>
        <taxon>Betaproteobacteria</taxon>
        <taxon>Burkholderiales</taxon>
        <taxon>Oxalobacteraceae</taxon>
        <taxon>Undibacterium</taxon>
    </lineage>
</organism>
<dbReference type="PROSITE" id="PS00893">
    <property type="entry name" value="NUDIX_BOX"/>
    <property type="match status" value="1"/>
</dbReference>
<keyword evidence="6" id="KW-0460">Magnesium</keyword>
<dbReference type="Pfam" id="PF00293">
    <property type="entry name" value="NUDIX"/>
    <property type="match status" value="1"/>
</dbReference>
<keyword evidence="10" id="KW-1185">Reference proteome</keyword>
<dbReference type="EMBL" id="BMYU01000005">
    <property type="protein sequence ID" value="GGX43544.1"/>
    <property type="molecule type" value="Genomic_DNA"/>
</dbReference>
<dbReference type="InterPro" id="IPR020084">
    <property type="entry name" value="NUDIX_hydrolase_CS"/>
</dbReference>
<accession>A0ABQ2XZK7</accession>